<evidence type="ECO:0000313" key="3">
    <source>
        <dbReference type="EMBL" id="KXN72641.1"/>
    </source>
</evidence>
<feature type="region of interest" description="Disordered" evidence="1">
    <location>
        <begin position="84"/>
        <end position="232"/>
    </location>
</feature>
<organism evidence="3 4">
    <name type="scientific">Conidiobolus coronatus (strain ATCC 28846 / CBS 209.66 / NRRL 28638)</name>
    <name type="common">Delacroixia coronata</name>
    <dbReference type="NCBI Taxonomy" id="796925"/>
    <lineage>
        <taxon>Eukaryota</taxon>
        <taxon>Fungi</taxon>
        <taxon>Fungi incertae sedis</taxon>
        <taxon>Zoopagomycota</taxon>
        <taxon>Entomophthoromycotina</taxon>
        <taxon>Entomophthoromycetes</taxon>
        <taxon>Entomophthorales</taxon>
        <taxon>Ancylistaceae</taxon>
        <taxon>Conidiobolus</taxon>
    </lineage>
</organism>
<protein>
    <submittedName>
        <fullName evidence="3">Uncharacterized protein</fullName>
    </submittedName>
</protein>
<dbReference type="Proteomes" id="UP000070444">
    <property type="component" value="Unassembled WGS sequence"/>
</dbReference>
<feature type="compositionally biased region" description="Polar residues" evidence="1">
    <location>
        <begin position="220"/>
        <end position="232"/>
    </location>
</feature>
<proteinExistence type="predicted"/>
<dbReference type="AlphaFoldDB" id="A0A137PCH0"/>
<keyword evidence="4" id="KW-1185">Reference proteome</keyword>
<name>A0A137PCH0_CONC2</name>
<accession>A0A137PCH0</accession>
<feature type="chain" id="PRO_5007294720" evidence="2">
    <location>
        <begin position="18"/>
        <end position="232"/>
    </location>
</feature>
<sequence>MIYNQFIVASLCSLILGSELTESSSVIYAPAFIVTPLSDAENFQSISEPSAATVQETKPISFDSHSVNAHTSEQRVTIAEYTGISTTSPSTSPSSSQGKESEIVKSGSHPAYDWFGLWGASRSGDTNPEAKPETNSKPEGPKAKNTKPKTNGKPSTQQNLSTQPNQQTQSNQSSQSTQSSSIQASSVTTSSSTSNQPANQPSKPSSSKPAKSEEQAKASNSNLPSILYTPTM</sequence>
<gene>
    <name evidence="3" type="ORF">CONCODRAFT_4499</name>
</gene>
<reference evidence="3 4" key="1">
    <citation type="journal article" date="2015" name="Genome Biol. Evol.">
        <title>Phylogenomic analyses indicate that early fungi evolved digesting cell walls of algal ancestors of land plants.</title>
        <authorList>
            <person name="Chang Y."/>
            <person name="Wang S."/>
            <person name="Sekimoto S."/>
            <person name="Aerts A.L."/>
            <person name="Choi C."/>
            <person name="Clum A."/>
            <person name="LaButti K.M."/>
            <person name="Lindquist E.A."/>
            <person name="Yee Ngan C."/>
            <person name="Ohm R.A."/>
            <person name="Salamov A.A."/>
            <person name="Grigoriev I.V."/>
            <person name="Spatafora J.W."/>
            <person name="Berbee M.L."/>
        </authorList>
    </citation>
    <scope>NUCLEOTIDE SEQUENCE [LARGE SCALE GENOMIC DNA]</scope>
    <source>
        <strain evidence="3 4">NRRL 28638</strain>
    </source>
</reference>
<feature type="compositionally biased region" description="Low complexity" evidence="1">
    <location>
        <begin position="155"/>
        <end position="209"/>
    </location>
</feature>
<feature type="compositionally biased region" description="Basic and acidic residues" evidence="1">
    <location>
        <begin position="128"/>
        <end position="142"/>
    </location>
</feature>
<feature type="compositionally biased region" description="Low complexity" evidence="1">
    <location>
        <begin position="85"/>
        <end position="96"/>
    </location>
</feature>
<evidence type="ECO:0000313" key="4">
    <source>
        <dbReference type="Proteomes" id="UP000070444"/>
    </source>
</evidence>
<feature type="signal peptide" evidence="2">
    <location>
        <begin position="1"/>
        <end position="17"/>
    </location>
</feature>
<dbReference type="EMBL" id="KQ964449">
    <property type="protein sequence ID" value="KXN72641.1"/>
    <property type="molecule type" value="Genomic_DNA"/>
</dbReference>
<evidence type="ECO:0000256" key="1">
    <source>
        <dbReference type="SAM" id="MobiDB-lite"/>
    </source>
</evidence>
<keyword evidence="2" id="KW-0732">Signal</keyword>
<evidence type="ECO:0000256" key="2">
    <source>
        <dbReference type="SAM" id="SignalP"/>
    </source>
</evidence>